<keyword evidence="2" id="KW-1185">Reference proteome</keyword>
<protein>
    <submittedName>
        <fullName evidence="1">Uncharacterized protein</fullName>
    </submittedName>
</protein>
<organism evidence="1 2">
    <name type="scientific">Ramularia collo-cygni</name>
    <dbReference type="NCBI Taxonomy" id="112498"/>
    <lineage>
        <taxon>Eukaryota</taxon>
        <taxon>Fungi</taxon>
        <taxon>Dikarya</taxon>
        <taxon>Ascomycota</taxon>
        <taxon>Pezizomycotina</taxon>
        <taxon>Dothideomycetes</taxon>
        <taxon>Dothideomycetidae</taxon>
        <taxon>Mycosphaerellales</taxon>
        <taxon>Mycosphaerellaceae</taxon>
        <taxon>Ramularia</taxon>
    </lineage>
</organism>
<dbReference type="GeneID" id="35598217"/>
<evidence type="ECO:0000313" key="1">
    <source>
        <dbReference type="EMBL" id="CZT17175.1"/>
    </source>
</evidence>
<dbReference type="AlphaFoldDB" id="A0A2D3UTE3"/>
<dbReference type="Proteomes" id="UP000225277">
    <property type="component" value="Unassembled WGS sequence"/>
</dbReference>
<dbReference type="STRING" id="112498.A0A2D3UTE3"/>
<dbReference type="OrthoDB" id="5412502at2759"/>
<name>A0A2D3UTE3_9PEZI</name>
<evidence type="ECO:0000313" key="2">
    <source>
        <dbReference type="Proteomes" id="UP000225277"/>
    </source>
</evidence>
<accession>A0A2D3UTE3</accession>
<gene>
    <name evidence="1" type="ORF">RCC_03008</name>
</gene>
<dbReference type="RefSeq" id="XP_023624068.1">
    <property type="nucleotide sequence ID" value="XM_023768300.1"/>
</dbReference>
<dbReference type="EMBL" id="FJUY01000003">
    <property type="protein sequence ID" value="CZT17175.1"/>
    <property type="molecule type" value="Genomic_DNA"/>
</dbReference>
<proteinExistence type="predicted"/>
<reference evidence="1 2" key="1">
    <citation type="submission" date="2016-03" db="EMBL/GenBank/DDBJ databases">
        <authorList>
            <person name="Ploux O."/>
        </authorList>
    </citation>
    <scope>NUCLEOTIDE SEQUENCE [LARGE SCALE GENOMIC DNA]</scope>
    <source>
        <strain evidence="1 2">URUG2</strain>
    </source>
</reference>
<sequence length="240" mass="26766">MSNNNATVALPGHRNWDVWWSPESGFDNFQLDIVGFLAVLGESSVTANAQVAALSRLFYLPRLLPAPQALLRTSRPTTLIPREAKVTGVHSGNVKDHVHHVANVLLGEPMEKYTVQHVTIQKKVRNPDHVQTSISDILFRGISRKARASTDQTVLPSPVKAKATGPLFWVTMIGFFSGSCDLVRMLNHLWRWDVAPGHHPARRAVYCCWCLQQMDVGIVQTARQGGRDRRGGCRDSLSQW</sequence>